<dbReference type="Proteomes" id="UP000298340">
    <property type="component" value="Unassembled WGS sequence"/>
</dbReference>
<reference evidence="2 3" key="1">
    <citation type="journal article" date="2018" name="Syst. Appl. Microbiol.">
        <title>Flavobacterium circumlabens sp. nov. and Flavobacterium cupreum sp. nov., two psychrotrophic species isolated from Antarctic environmental samples.</title>
        <authorList>
            <person name="Kralova S."/>
            <person name="Busse H.J."/>
            <person name="Svec P."/>
            <person name="Maslanova I."/>
            <person name="Stankova E."/>
            <person name="Bartak M."/>
            <person name="Sedlacek I."/>
        </authorList>
    </citation>
    <scope>NUCLEOTIDE SEQUENCE [LARGE SCALE GENOMIC DNA]</scope>
    <source>
        <strain evidence="2 3">CCM 8828</strain>
    </source>
</reference>
<evidence type="ECO:0000313" key="3">
    <source>
        <dbReference type="Proteomes" id="UP000298340"/>
    </source>
</evidence>
<accession>A0A4Y7U9W3</accession>
<organism evidence="2 3">
    <name type="scientific">Flavobacterium circumlabens</name>
    <dbReference type="NCBI Taxonomy" id="2133765"/>
    <lineage>
        <taxon>Bacteria</taxon>
        <taxon>Pseudomonadati</taxon>
        <taxon>Bacteroidota</taxon>
        <taxon>Flavobacteriia</taxon>
        <taxon>Flavobacteriales</taxon>
        <taxon>Flavobacteriaceae</taxon>
        <taxon>Flavobacterium</taxon>
    </lineage>
</organism>
<keyword evidence="1" id="KW-1133">Transmembrane helix</keyword>
<sequence length="86" mass="9449">MLFFSKLKIMKISKTIFFVFFITLISVSSVTAGTNAPPKPVMAKSAATPKPPGVPIDQSLTFLIMAALLFGTYTLYQYNLKRKASV</sequence>
<proteinExistence type="predicted"/>
<evidence type="ECO:0000256" key="1">
    <source>
        <dbReference type="SAM" id="Phobius"/>
    </source>
</evidence>
<keyword evidence="1" id="KW-0812">Transmembrane</keyword>
<protein>
    <submittedName>
        <fullName evidence="2">Uncharacterized protein</fullName>
    </submittedName>
</protein>
<keyword evidence="1" id="KW-0472">Membrane</keyword>
<name>A0A4Y7U9W3_9FLAO</name>
<evidence type="ECO:0000313" key="2">
    <source>
        <dbReference type="EMBL" id="TEB42562.1"/>
    </source>
</evidence>
<dbReference type="AlphaFoldDB" id="A0A4Y7U9W3"/>
<dbReference type="EMBL" id="QWDN01000008">
    <property type="protein sequence ID" value="TEB42562.1"/>
    <property type="molecule type" value="Genomic_DNA"/>
</dbReference>
<gene>
    <name evidence="2" type="ORF">D0809_19580</name>
</gene>
<comment type="caution">
    <text evidence="2">The sequence shown here is derived from an EMBL/GenBank/DDBJ whole genome shotgun (WGS) entry which is preliminary data.</text>
</comment>
<feature type="transmembrane region" description="Helical" evidence="1">
    <location>
        <begin position="56"/>
        <end position="76"/>
    </location>
</feature>